<name>A0ACB7HFK2_MANES</name>
<accession>A0ACB7HFK2</accession>
<reference evidence="2" key="1">
    <citation type="journal article" date="2016" name="Nat. Biotechnol.">
        <title>Sequencing wild and cultivated cassava and related species reveals extensive interspecific hybridization and genetic diversity.</title>
        <authorList>
            <person name="Bredeson J.V."/>
            <person name="Lyons J.B."/>
            <person name="Prochnik S.E."/>
            <person name="Wu G.A."/>
            <person name="Ha C.M."/>
            <person name="Edsinger-Gonzales E."/>
            <person name="Grimwood J."/>
            <person name="Schmutz J."/>
            <person name="Rabbi I.Y."/>
            <person name="Egesi C."/>
            <person name="Nauluvula P."/>
            <person name="Lebot V."/>
            <person name="Ndunguru J."/>
            <person name="Mkamilo G."/>
            <person name="Bart R.S."/>
            <person name="Setter T.L."/>
            <person name="Gleadow R.M."/>
            <person name="Kulakow P."/>
            <person name="Ferguson M.E."/>
            <person name="Rounsley S."/>
            <person name="Rokhsar D.S."/>
        </authorList>
    </citation>
    <scope>NUCLEOTIDE SEQUENCE [LARGE SCALE GENOMIC DNA]</scope>
    <source>
        <strain evidence="2">cv. AM560-2</strain>
    </source>
</reference>
<dbReference type="Proteomes" id="UP000091857">
    <property type="component" value="Chromosome 7"/>
</dbReference>
<proteinExistence type="predicted"/>
<protein>
    <submittedName>
        <fullName evidence="1">Uncharacterized protein</fullName>
    </submittedName>
</protein>
<evidence type="ECO:0000313" key="1">
    <source>
        <dbReference type="EMBL" id="KAG8650478.1"/>
    </source>
</evidence>
<dbReference type="EMBL" id="CM004393">
    <property type="protein sequence ID" value="KAG8650478.1"/>
    <property type="molecule type" value="Genomic_DNA"/>
</dbReference>
<sequence length="667" mass="74348">MEIHFHSNFHLFLSLIFTFCLFIFPFTIQASKEKTTFNFTTFSADHMPQINFEGDAYAENQVIELNKNLEEIVPSGSVGRATYYKPMHLWETVSGNLANFTTHFSFVIKSRVNITPADGLVFFLAPNGSRLLPSSGFGKLGIYSDDKNFQANQPGFVAVEFDTWWNTNIDPEGAGQHIGIDLSSLTSVKYVNWSKNSIAEGGRVDVSIHYDSSTKNFSVTVRDGVNLHTLSHMVNLKDYLPEWVTFGFSATTGRDYFERNQIYMWDFDSTLQLSQNSTNTRNPPSSAIPREGKSKDTTQVVLGIVGGALGLVLVIAVVLFGLRLKRRRQRPGACDNFEGTGPRSFSYKELVIATNNFSNERLLGKGGFGMVYVGYLSDGNPNIAVKRIASETRQGLKEYASEVKTISRLRHRNLVRLIGWCRKHQELFIIYEYMPNKSLDFHLFQNSSSLTWEKRYGIALGLASALLYLQEECEQCVLHRDIKSSNVLLDSNFNAKLGDFGLARLVEHGQGSDTTKLIGTYGYIAPEYIESSRATKESDVYSFGVVALEIATGKPGFKGVGGNVMKLVDWVWEQYRSGNVLAAADPQLCQDYNEEEMVRLIVVGLACAHPNYSQRLSIGEAIDVLQFKAPVPEIVSYQASINSFSEFLSLGASGSEAMPGKAKLSFD</sequence>
<keyword evidence="2" id="KW-1185">Reference proteome</keyword>
<gene>
    <name evidence="1" type="ORF">MANES_07G045900v8</name>
</gene>
<comment type="caution">
    <text evidence="1">The sequence shown here is derived from an EMBL/GenBank/DDBJ whole genome shotgun (WGS) entry which is preliminary data.</text>
</comment>
<organism evidence="1 2">
    <name type="scientific">Manihot esculenta</name>
    <name type="common">Cassava</name>
    <name type="synonym">Jatropha manihot</name>
    <dbReference type="NCBI Taxonomy" id="3983"/>
    <lineage>
        <taxon>Eukaryota</taxon>
        <taxon>Viridiplantae</taxon>
        <taxon>Streptophyta</taxon>
        <taxon>Embryophyta</taxon>
        <taxon>Tracheophyta</taxon>
        <taxon>Spermatophyta</taxon>
        <taxon>Magnoliopsida</taxon>
        <taxon>eudicotyledons</taxon>
        <taxon>Gunneridae</taxon>
        <taxon>Pentapetalae</taxon>
        <taxon>rosids</taxon>
        <taxon>fabids</taxon>
        <taxon>Malpighiales</taxon>
        <taxon>Euphorbiaceae</taxon>
        <taxon>Crotonoideae</taxon>
        <taxon>Manihoteae</taxon>
        <taxon>Manihot</taxon>
    </lineage>
</organism>
<evidence type="ECO:0000313" key="2">
    <source>
        <dbReference type="Proteomes" id="UP000091857"/>
    </source>
</evidence>